<dbReference type="EnsemblPlants" id="OB04G26020.1">
    <property type="protein sequence ID" value="OB04G26020.1"/>
    <property type="gene ID" value="OB04G26020"/>
</dbReference>
<reference evidence="1" key="2">
    <citation type="submission" date="2013-04" db="UniProtKB">
        <authorList>
            <consortium name="EnsemblPlants"/>
        </authorList>
    </citation>
    <scope>IDENTIFICATION</scope>
</reference>
<keyword evidence="2" id="KW-1185">Reference proteome</keyword>
<dbReference type="Gramene" id="OB04G26020.1">
    <property type="protein sequence ID" value="OB04G26020.1"/>
    <property type="gene ID" value="OB04G26020"/>
</dbReference>
<protein>
    <submittedName>
        <fullName evidence="1">Uncharacterized protein</fullName>
    </submittedName>
</protein>
<dbReference type="HOGENOM" id="CLU_2310422_0_0_1"/>
<proteinExistence type="predicted"/>
<accession>J3LZM7</accession>
<evidence type="ECO:0000313" key="1">
    <source>
        <dbReference type="EnsemblPlants" id="OB04G26020.1"/>
    </source>
</evidence>
<reference evidence="1" key="1">
    <citation type="journal article" date="2013" name="Nat. Commun.">
        <title>Whole-genome sequencing of Oryza brachyantha reveals mechanisms underlying Oryza genome evolution.</title>
        <authorList>
            <person name="Chen J."/>
            <person name="Huang Q."/>
            <person name="Gao D."/>
            <person name="Wang J."/>
            <person name="Lang Y."/>
            <person name="Liu T."/>
            <person name="Li B."/>
            <person name="Bai Z."/>
            <person name="Luis Goicoechea J."/>
            <person name="Liang C."/>
            <person name="Chen C."/>
            <person name="Zhang W."/>
            <person name="Sun S."/>
            <person name="Liao Y."/>
            <person name="Zhang X."/>
            <person name="Yang L."/>
            <person name="Song C."/>
            <person name="Wang M."/>
            <person name="Shi J."/>
            <person name="Liu G."/>
            <person name="Liu J."/>
            <person name="Zhou H."/>
            <person name="Zhou W."/>
            <person name="Yu Q."/>
            <person name="An N."/>
            <person name="Chen Y."/>
            <person name="Cai Q."/>
            <person name="Wang B."/>
            <person name="Liu B."/>
            <person name="Min J."/>
            <person name="Huang Y."/>
            <person name="Wu H."/>
            <person name="Li Z."/>
            <person name="Zhang Y."/>
            <person name="Yin Y."/>
            <person name="Song W."/>
            <person name="Jiang J."/>
            <person name="Jackson S.A."/>
            <person name="Wing R.A."/>
            <person name="Wang J."/>
            <person name="Chen M."/>
        </authorList>
    </citation>
    <scope>NUCLEOTIDE SEQUENCE [LARGE SCALE GENOMIC DNA]</scope>
    <source>
        <strain evidence="1">cv. IRGC 101232</strain>
    </source>
</reference>
<sequence length="100" mass="11036">MMLRRSKTSWISSVSDKVGTDQALSCSAVCTAKISRFYLAPLLFLINRSARRFASIAAAWTQKYKMQPPSMSFISAFDYTLASAISVISLTVKSENQAQS</sequence>
<organism evidence="1">
    <name type="scientific">Oryza brachyantha</name>
    <name type="common">malo sina</name>
    <dbReference type="NCBI Taxonomy" id="4533"/>
    <lineage>
        <taxon>Eukaryota</taxon>
        <taxon>Viridiplantae</taxon>
        <taxon>Streptophyta</taxon>
        <taxon>Embryophyta</taxon>
        <taxon>Tracheophyta</taxon>
        <taxon>Spermatophyta</taxon>
        <taxon>Magnoliopsida</taxon>
        <taxon>Liliopsida</taxon>
        <taxon>Poales</taxon>
        <taxon>Poaceae</taxon>
        <taxon>BOP clade</taxon>
        <taxon>Oryzoideae</taxon>
        <taxon>Oryzeae</taxon>
        <taxon>Oryzinae</taxon>
        <taxon>Oryza</taxon>
    </lineage>
</organism>
<name>J3LZM7_ORYBR</name>
<dbReference type="AlphaFoldDB" id="J3LZM7"/>
<dbReference type="Proteomes" id="UP000006038">
    <property type="component" value="Chromosome 4"/>
</dbReference>
<evidence type="ECO:0000313" key="2">
    <source>
        <dbReference type="Proteomes" id="UP000006038"/>
    </source>
</evidence>